<protein>
    <submittedName>
        <fullName evidence="2">Uncharacterized protein</fullName>
    </submittedName>
</protein>
<dbReference type="EMBL" id="ASRX01000045">
    <property type="protein sequence ID" value="EYF03457.1"/>
    <property type="molecule type" value="Genomic_DNA"/>
</dbReference>
<reference evidence="2 3" key="1">
    <citation type="submission" date="2013-05" db="EMBL/GenBank/DDBJ databases">
        <title>Genome assembly of Chondromyces apiculatus DSM 436.</title>
        <authorList>
            <person name="Sharma G."/>
            <person name="Khatri I."/>
            <person name="Kaur C."/>
            <person name="Mayilraj S."/>
            <person name="Subramanian S."/>
        </authorList>
    </citation>
    <scope>NUCLEOTIDE SEQUENCE [LARGE SCALE GENOMIC DNA]</scope>
    <source>
        <strain evidence="2 3">DSM 436</strain>
    </source>
</reference>
<evidence type="ECO:0000313" key="2">
    <source>
        <dbReference type="EMBL" id="EYF03457.1"/>
    </source>
</evidence>
<organism evidence="2 3">
    <name type="scientific">Chondromyces apiculatus DSM 436</name>
    <dbReference type="NCBI Taxonomy" id="1192034"/>
    <lineage>
        <taxon>Bacteria</taxon>
        <taxon>Pseudomonadati</taxon>
        <taxon>Myxococcota</taxon>
        <taxon>Polyangia</taxon>
        <taxon>Polyangiales</taxon>
        <taxon>Polyangiaceae</taxon>
        <taxon>Chondromyces</taxon>
    </lineage>
</organism>
<name>A0A017T392_9BACT</name>
<sequence>MAVCEHERSAGAVTDSFGLLQERDCLDTISPLGERDAPAGLCVPGGRQGGAAEGEKPGQRGENGEEGTQGGSS</sequence>
<keyword evidence="3" id="KW-1185">Reference proteome</keyword>
<evidence type="ECO:0000313" key="3">
    <source>
        <dbReference type="Proteomes" id="UP000019678"/>
    </source>
</evidence>
<comment type="caution">
    <text evidence="2">The sequence shown here is derived from an EMBL/GenBank/DDBJ whole genome shotgun (WGS) entry which is preliminary data.</text>
</comment>
<dbReference type="Proteomes" id="UP000019678">
    <property type="component" value="Unassembled WGS sequence"/>
</dbReference>
<feature type="compositionally biased region" description="Basic and acidic residues" evidence="1">
    <location>
        <begin position="53"/>
        <end position="63"/>
    </location>
</feature>
<proteinExistence type="predicted"/>
<accession>A0A017T392</accession>
<dbReference type="AlphaFoldDB" id="A0A017T392"/>
<evidence type="ECO:0000256" key="1">
    <source>
        <dbReference type="SAM" id="MobiDB-lite"/>
    </source>
</evidence>
<feature type="region of interest" description="Disordered" evidence="1">
    <location>
        <begin position="33"/>
        <end position="73"/>
    </location>
</feature>
<gene>
    <name evidence="2" type="ORF">CAP_5441</name>
</gene>